<dbReference type="Gene3D" id="3.65.10.20">
    <property type="entry name" value="RNA 3'-terminal phosphate cyclase domain"/>
    <property type="match status" value="1"/>
</dbReference>
<name>A0A8H7ZMJ3_9FUNG</name>
<evidence type="ECO:0000313" key="2">
    <source>
        <dbReference type="EMBL" id="KAG5455880.1"/>
    </source>
</evidence>
<dbReference type="Pfam" id="PF01137">
    <property type="entry name" value="RTC"/>
    <property type="match status" value="2"/>
</dbReference>
<dbReference type="OrthoDB" id="1911237at2759"/>
<dbReference type="Proteomes" id="UP000673691">
    <property type="component" value="Unassembled WGS sequence"/>
</dbReference>
<dbReference type="SUPFAM" id="SSF55205">
    <property type="entry name" value="EPT/RTPC-like"/>
    <property type="match status" value="2"/>
</dbReference>
<organism evidence="2 3">
    <name type="scientific">Olpidium bornovanus</name>
    <dbReference type="NCBI Taxonomy" id="278681"/>
    <lineage>
        <taxon>Eukaryota</taxon>
        <taxon>Fungi</taxon>
        <taxon>Fungi incertae sedis</taxon>
        <taxon>Olpidiomycota</taxon>
        <taxon>Olpidiomycotina</taxon>
        <taxon>Olpidiomycetes</taxon>
        <taxon>Olpidiales</taxon>
        <taxon>Olpidiaceae</taxon>
        <taxon>Olpidium</taxon>
    </lineage>
</organism>
<dbReference type="InterPro" id="IPR037136">
    <property type="entry name" value="RNA3'_phos_cyclase_dom_sf"/>
</dbReference>
<dbReference type="InterPro" id="IPR000228">
    <property type="entry name" value="RNA3'_term_phos_cyc"/>
</dbReference>
<sequence>MAPPRSAKALKFTGHAHFRQRLVLATLAGRPVRIDGIRSDEHDPGLRVSESGAERFADVLRACAGGSYGEEKTRGLGSERVLCPPKFSVPRGAADYEASFLRLLEKLTNGGVVEISFTGTTVAYKPGVITGGKVNHDCGTSRAVGYFLEAIIPLAPFAKNPVNLTLTGITSDNVDLSVSWRRSTGRVARLDCPPRC</sequence>
<dbReference type="EMBL" id="JAEFCI010012644">
    <property type="protein sequence ID" value="KAG5455880.1"/>
    <property type="molecule type" value="Genomic_DNA"/>
</dbReference>
<feature type="domain" description="RNA 3'-terminal phosphate cyclase" evidence="1">
    <location>
        <begin position="92"/>
        <end position="181"/>
    </location>
</feature>
<dbReference type="InterPro" id="IPR013792">
    <property type="entry name" value="RNA3'P_cycl/enolpyr_Trfase_a/b"/>
</dbReference>
<dbReference type="GO" id="GO:0016740">
    <property type="term" value="F:transferase activity"/>
    <property type="evidence" value="ECO:0007669"/>
    <property type="project" value="UniProtKB-KW"/>
</dbReference>
<reference evidence="2 3" key="1">
    <citation type="journal article" name="Sci. Rep.">
        <title>Genome-scale phylogenetic analyses confirm Olpidium as the closest living zoosporic fungus to the non-flagellated, terrestrial fungi.</title>
        <authorList>
            <person name="Chang Y."/>
            <person name="Rochon D."/>
            <person name="Sekimoto S."/>
            <person name="Wang Y."/>
            <person name="Chovatia M."/>
            <person name="Sandor L."/>
            <person name="Salamov A."/>
            <person name="Grigoriev I.V."/>
            <person name="Stajich J.E."/>
            <person name="Spatafora J.W."/>
        </authorList>
    </citation>
    <scope>NUCLEOTIDE SEQUENCE [LARGE SCALE GENOMIC DNA]</scope>
    <source>
        <strain evidence="2">S191</strain>
    </source>
</reference>
<comment type="caution">
    <text evidence="2">The sequence shown here is derived from an EMBL/GenBank/DDBJ whole genome shotgun (WGS) entry which is preliminary data.</text>
</comment>
<feature type="domain" description="RNA 3'-terminal phosphate cyclase" evidence="1">
    <location>
        <begin position="11"/>
        <end position="56"/>
    </location>
</feature>
<evidence type="ECO:0000313" key="3">
    <source>
        <dbReference type="Proteomes" id="UP000673691"/>
    </source>
</evidence>
<keyword evidence="2" id="KW-0808">Transferase</keyword>
<dbReference type="PANTHER" id="PTHR11096">
    <property type="entry name" value="RNA 3' TERMINAL PHOSPHATE CYCLASE"/>
    <property type="match status" value="1"/>
</dbReference>
<dbReference type="InterPro" id="IPR023797">
    <property type="entry name" value="RNA3'_phos_cyclase_dom"/>
</dbReference>
<gene>
    <name evidence="2" type="ORF">BJ554DRAFT_4547</name>
</gene>
<dbReference type="GO" id="GO:0004521">
    <property type="term" value="F:RNA endonuclease activity"/>
    <property type="evidence" value="ECO:0007669"/>
    <property type="project" value="TreeGrafter"/>
</dbReference>
<keyword evidence="3" id="KW-1185">Reference proteome</keyword>
<dbReference type="GO" id="GO:0005730">
    <property type="term" value="C:nucleolus"/>
    <property type="evidence" value="ECO:0007669"/>
    <property type="project" value="TreeGrafter"/>
</dbReference>
<accession>A0A8H7ZMJ3</accession>
<protein>
    <submittedName>
        <fullName evidence="2">RNA 3'-terminal phosphate cyclase/enolpyruvate transferase</fullName>
    </submittedName>
</protein>
<evidence type="ECO:0000259" key="1">
    <source>
        <dbReference type="Pfam" id="PF01137"/>
    </source>
</evidence>
<dbReference type="PANTHER" id="PTHR11096:SF1">
    <property type="entry name" value="RNA 3'-TERMINAL PHOSPHATE CYCLASE-LIKE PROTEIN"/>
    <property type="match status" value="1"/>
</dbReference>
<dbReference type="AlphaFoldDB" id="A0A8H7ZMJ3"/>
<dbReference type="GO" id="GO:0000479">
    <property type="term" value="P:endonucleolytic cleavage of tricistronic rRNA transcript (SSU-rRNA, 5.8S rRNA, LSU-rRNA)"/>
    <property type="evidence" value="ECO:0007669"/>
    <property type="project" value="TreeGrafter"/>
</dbReference>
<proteinExistence type="predicted"/>